<reference evidence="1" key="1">
    <citation type="submission" date="2021-06" db="EMBL/GenBank/DDBJ databases">
        <authorList>
            <person name="Kallberg Y."/>
            <person name="Tangrot J."/>
            <person name="Rosling A."/>
        </authorList>
    </citation>
    <scope>NUCLEOTIDE SEQUENCE</scope>
    <source>
        <strain evidence="1">CL356</strain>
    </source>
</reference>
<protein>
    <submittedName>
        <fullName evidence="1">13422_t:CDS:1</fullName>
    </submittedName>
</protein>
<keyword evidence="2" id="KW-1185">Reference proteome</keyword>
<evidence type="ECO:0000313" key="2">
    <source>
        <dbReference type="Proteomes" id="UP000789525"/>
    </source>
</evidence>
<gene>
    <name evidence="1" type="ORF">ACOLOM_LOCUS5530</name>
</gene>
<accession>A0ACA9M460</accession>
<proteinExistence type="predicted"/>
<evidence type="ECO:0000313" key="1">
    <source>
        <dbReference type="EMBL" id="CAG8569045.1"/>
    </source>
</evidence>
<sequence length="141" mass="15565">MGGFDKKELLHWIPLGLEAEVSETGWEATSIRLSCRRVVAIDIPAHRILKVCDHVGYGHELIVDLESIERPGGLVTSEAIYSCLLCQNPIRSIEETGTKTLGENTVIPSSTQAVVQMANIDLVVFIHTILFIGDSQWPIIE</sequence>
<organism evidence="1 2">
    <name type="scientific">Acaulospora colombiana</name>
    <dbReference type="NCBI Taxonomy" id="27376"/>
    <lineage>
        <taxon>Eukaryota</taxon>
        <taxon>Fungi</taxon>
        <taxon>Fungi incertae sedis</taxon>
        <taxon>Mucoromycota</taxon>
        <taxon>Glomeromycotina</taxon>
        <taxon>Glomeromycetes</taxon>
        <taxon>Diversisporales</taxon>
        <taxon>Acaulosporaceae</taxon>
        <taxon>Acaulospora</taxon>
    </lineage>
</organism>
<comment type="caution">
    <text evidence="1">The sequence shown here is derived from an EMBL/GenBank/DDBJ whole genome shotgun (WGS) entry which is preliminary data.</text>
</comment>
<name>A0ACA9M460_9GLOM</name>
<dbReference type="EMBL" id="CAJVPT010010305">
    <property type="protein sequence ID" value="CAG8569045.1"/>
    <property type="molecule type" value="Genomic_DNA"/>
</dbReference>
<dbReference type="Proteomes" id="UP000789525">
    <property type="component" value="Unassembled WGS sequence"/>
</dbReference>